<dbReference type="EnsemblPlants" id="QL02p017823:mrna">
    <property type="protein sequence ID" value="QL02p017823:mrna"/>
    <property type="gene ID" value="QL02p017823"/>
</dbReference>
<protein>
    <submittedName>
        <fullName evidence="1">Uncharacterized protein</fullName>
    </submittedName>
</protein>
<name>A0A7N2QYM4_QUELO</name>
<dbReference type="InParanoid" id="A0A7N2QYM4"/>
<proteinExistence type="predicted"/>
<evidence type="ECO:0000313" key="2">
    <source>
        <dbReference type="Proteomes" id="UP000594261"/>
    </source>
</evidence>
<dbReference type="Proteomes" id="UP000594261">
    <property type="component" value="Chromosome 2"/>
</dbReference>
<evidence type="ECO:0000313" key="1">
    <source>
        <dbReference type="EnsemblPlants" id="QL02p017823:mrna"/>
    </source>
</evidence>
<reference evidence="1" key="2">
    <citation type="submission" date="2021-01" db="UniProtKB">
        <authorList>
            <consortium name="EnsemblPlants"/>
        </authorList>
    </citation>
    <scope>IDENTIFICATION</scope>
</reference>
<organism evidence="1 2">
    <name type="scientific">Quercus lobata</name>
    <name type="common">Valley oak</name>
    <dbReference type="NCBI Taxonomy" id="97700"/>
    <lineage>
        <taxon>Eukaryota</taxon>
        <taxon>Viridiplantae</taxon>
        <taxon>Streptophyta</taxon>
        <taxon>Embryophyta</taxon>
        <taxon>Tracheophyta</taxon>
        <taxon>Spermatophyta</taxon>
        <taxon>Magnoliopsida</taxon>
        <taxon>eudicotyledons</taxon>
        <taxon>Gunneridae</taxon>
        <taxon>Pentapetalae</taxon>
        <taxon>rosids</taxon>
        <taxon>fabids</taxon>
        <taxon>Fagales</taxon>
        <taxon>Fagaceae</taxon>
        <taxon>Quercus</taxon>
    </lineage>
</organism>
<keyword evidence="2" id="KW-1185">Reference proteome</keyword>
<sequence>MAFVVTWLLLSLLPAWIMILVLPLHLVFPAASRHDSFVVAILRKCMSLGCQTEIEVVRRQDNWIPSQLLLRNSFSTGFSSVHGGSPSAAYAKLRKELLESEFGHTLGTYGKSVSVVPRFGPFLALYRAAIVSFHVLKLSFSQFFVRDITKRAIKVLDTFYFTHAVDNSLLLLAEFGTCIDGGVDHNLVPQIL</sequence>
<accession>A0A7N2QYM4</accession>
<dbReference type="Gramene" id="QL02p017823:mrna">
    <property type="protein sequence ID" value="QL02p017823:mrna"/>
    <property type="gene ID" value="QL02p017823"/>
</dbReference>
<reference evidence="2" key="1">
    <citation type="journal article" date="2016" name="G3 (Bethesda)">
        <title>First Draft Assembly and Annotation of the Genome of a California Endemic Oak Quercus lobata Nee (Fagaceae).</title>
        <authorList>
            <person name="Sork V.L."/>
            <person name="Fitz-Gibbon S.T."/>
            <person name="Puiu D."/>
            <person name="Crepeau M."/>
            <person name="Gugger P.F."/>
            <person name="Sherman R."/>
            <person name="Stevens K."/>
            <person name="Langley C.H."/>
            <person name="Pellegrini M."/>
            <person name="Salzberg S.L."/>
        </authorList>
    </citation>
    <scope>NUCLEOTIDE SEQUENCE [LARGE SCALE GENOMIC DNA]</scope>
    <source>
        <strain evidence="2">cv. SW786</strain>
    </source>
</reference>
<dbReference type="AlphaFoldDB" id="A0A7N2QYM4"/>